<evidence type="ECO:0000256" key="3">
    <source>
        <dbReference type="PIRSR" id="PIRSR605511-2"/>
    </source>
</evidence>
<keyword evidence="3" id="KW-0862">Zinc</keyword>
<feature type="binding site" evidence="3">
    <location>
        <position position="14"/>
    </location>
    <ligand>
        <name>a divalent metal cation</name>
        <dbReference type="ChEBI" id="CHEBI:60240"/>
    </ligand>
</feature>
<dbReference type="PANTHER" id="PTHR10907:SF47">
    <property type="entry name" value="REGUCALCIN"/>
    <property type="match status" value="1"/>
</dbReference>
<evidence type="ECO:0000256" key="2">
    <source>
        <dbReference type="PIRSR" id="PIRSR605511-1"/>
    </source>
</evidence>
<feature type="binding site" evidence="3">
    <location>
        <position position="98"/>
    </location>
    <ligand>
        <name>substrate</name>
    </ligand>
</feature>
<accession>A0A1C3Y2G0</accession>
<dbReference type="AlphaFoldDB" id="A0A1C3Y2G0"/>
<dbReference type="PANTHER" id="PTHR10907">
    <property type="entry name" value="REGUCALCIN"/>
    <property type="match status" value="1"/>
</dbReference>
<dbReference type="EMBL" id="FMAJ01000005">
    <property type="protein sequence ID" value="SCB58651.1"/>
    <property type="molecule type" value="Genomic_DNA"/>
</dbReference>
<evidence type="ECO:0000259" key="4">
    <source>
        <dbReference type="Pfam" id="PF08450"/>
    </source>
</evidence>
<dbReference type="PRINTS" id="PR01790">
    <property type="entry name" value="SMP30FAMILY"/>
</dbReference>
<feature type="binding site" evidence="3">
    <location>
        <position position="195"/>
    </location>
    <ligand>
        <name>a divalent metal cation</name>
        <dbReference type="ChEBI" id="CHEBI:60240"/>
    </ligand>
</feature>
<feature type="binding site" evidence="3">
    <location>
        <position position="100"/>
    </location>
    <ligand>
        <name>substrate</name>
    </ligand>
</feature>
<dbReference type="SUPFAM" id="SSF63829">
    <property type="entry name" value="Calcium-dependent phosphotriesterase"/>
    <property type="match status" value="1"/>
</dbReference>
<dbReference type="Pfam" id="PF08450">
    <property type="entry name" value="SGL"/>
    <property type="match status" value="1"/>
</dbReference>
<dbReference type="Proteomes" id="UP000198723">
    <property type="component" value="Unassembled WGS sequence"/>
</dbReference>
<dbReference type="STRING" id="1138170.GA0061105_105118"/>
<dbReference type="GO" id="GO:0005509">
    <property type="term" value="F:calcium ion binding"/>
    <property type="evidence" value="ECO:0007669"/>
    <property type="project" value="TreeGrafter"/>
</dbReference>
<dbReference type="RefSeq" id="WP_167358550.1">
    <property type="nucleotide sequence ID" value="NZ_FMAJ01000005.1"/>
</dbReference>
<comment type="similarity">
    <text evidence="1">Belongs to the SMP-30/CGR1 family.</text>
</comment>
<organism evidence="5 6">
    <name type="scientific">Rhizobium aethiopicum</name>
    <dbReference type="NCBI Taxonomy" id="1138170"/>
    <lineage>
        <taxon>Bacteria</taxon>
        <taxon>Pseudomonadati</taxon>
        <taxon>Pseudomonadota</taxon>
        <taxon>Alphaproteobacteria</taxon>
        <taxon>Hyphomicrobiales</taxon>
        <taxon>Rhizobiaceae</taxon>
        <taxon>Rhizobium/Agrobacterium group</taxon>
        <taxon>Rhizobium</taxon>
    </lineage>
</organism>
<sequence>MHIEALGTAARLGECPIWCGASQRLWWVDVLTPALWSYDQKRGVIAEHKVAARRIGSLALRKKGGLLLACDDGLYQYDPEAETQLFLVDPEPGRPGHRKNDGRADWAGNFWIGTLRETDYAPVGAIYLVSPELSVAKQFSGLAIPNALAFDQERRRVYFADTRAYTIWMSDYEAETGQIGERRVFARTAAPARPDGSCVDAEGFLWNAEYAGGRLVRYSPDGRIDRVLDLPVSHPTSCCFGGENLEQLWVTSASEPLSTAERLAEPLSGRLLVLDVGLRGRPEYLTDL</sequence>
<evidence type="ECO:0000313" key="6">
    <source>
        <dbReference type="Proteomes" id="UP000198723"/>
    </source>
</evidence>
<comment type="cofactor">
    <cofactor evidence="3">
        <name>Zn(2+)</name>
        <dbReference type="ChEBI" id="CHEBI:29105"/>
    </cofactor>
    <text evidence="3">Binds 1 divalent metal cation per subunit.</text>
</comment>
<evidence type="ECO:0000313" key="5">
    <source>
        <dbReference type="EMBL" id="SCB58651.1"/>
    </source>
</evidence>
<proteinExistence type="inferred from homology"/>
<dbReference type="GO" id="GO:0019853">
    <property type="term" value="P:L-ascorbic acid biosynthetic process"/>
    <property type="evidence" value="ECO:0007669"/>
    <property type="project" value="TreeGrafter"/>
</dbReference>
<dbReference type="InterPro" id="IPR005511">
    <property type="entry name" value="SMP-30"/>
</dbReference>
<feature type="domain" description="SMP-30/Gluconolactonase/LRE-like region" evidence="4">
    <location>
        <begin position="12"/>
        <end position="254"/>
    </location>
</feature>
<feature type="active site" description="Proton donor/acceptor" evidence="2">
    <location>
        <position position="195"/>
    </location>
</feature>
<keyword evidence="3" id="KW-0479">Metal-binding</keyword>
<dbReference type="InterPro" id="IPR013658">
    <property type="entry name" value="SGL"/>
</dbReference>
<gene>
    <name evidence="5" type="ORF">GA0061105_105118</name>
</gene>
<name>A0A1C3Y2G0_9HYPH</name>
<dbReference type="InterPro" id="IPR011042">
    <property type="entry name" value="6-blade_b-propeller_TolB-like"/>
</dbReference>
<evidence type="ECO:0000256" key="1">
    <source>
        <dbReference type="ARBA" id="ARBA00008853"/>
    </source>
</evidence>
<reference evidence="5 6" key="1">
    <citation type="submission" date="2016-08" db="EMBL/GenBank/DDBJ databases">
        <authorList>
            <person name="Seilhamer J.J."/>
        </authorList>
    </citation>
    <scope>NUCLEOTIDE SEQUENCE [LARGE SCALE GENOMIC DNA]</scope>
    <source>
        <strain evidence="5 6">HBR26</strain>
    </source>
</reference>
<dbReference type="GO" id="GO:0004341">
    <property type="term" value="F:gluconolactonase activity"/>
    <property type="evidence" value="ECO:0007669"/>
    <property type="project" value="TreeGrafter"/>
</dbReference>
<protein>
    <submittedName>
        <fullName evidence="5">Sugar lactone lactonase YvrE</fullName>
    </submittedName>
</protein>
<feature type="binding site" evidence="3">
    <location>
        <position position="146"/>
    </location>
    <ligand>
        <name>a divalent metal cation</name>
        <dbReference type="ChEBI" id="CHEBI:60240"/>
    </ligand>
</feature>
<dbReference type="Gene3D" id="2.120.10.30">
    <property type="entry name" value="TolB, C-terminal domain"/>
    <property type="match status" value="1"/>
</dbReference>